<reference evidence="1 2" key="1">
    <citation type="submission" date="2021-06" db="EMBL/GenBank/DDBJ databases">
        <authorList>
            <person name="Sun Q."/>
            <person name="Li D."/>
        </authorList>
    </citation>
    <scope>NUCLEOTIDE SEQUENCE [LARGE SCALE GENOMIC DNA]</scope>
    <source>
        <strain evidence="1 2">MSJ-1</strain>
    </source>
</reference>
<dbReference type="Proteomes" id="UP000783742">
    <property type="component" value="Unassembled WGS sequence"/>
</dbReference>
<organism evidence="1 2">
    <name type="scientific">Peptoniphilus ovalis</name>
    <dbReference type="NCBI Taxonomy" id="2841503"/>
    <lineage>
        <taxon>Bacteria</taxon>
        <taxon>Bacillati</taxon>
        <taxon>Bacillota</taxon>
        <taxon>Tissierellia</taxon>
        <taxon>Tissierellales</taxon>
        <taxon>Peptoniphilaceae</taxon>
        <taxon>Peptoniphilus</taxon>
    </lineage>
</organism>
<dbReference type="EMBL" id="JAHLQO010000003">
    <property type="protein sequence ID" value="MBU5668953.1"/>
    <property type="molecule type" value="Genomic_DNA"/>
</dbReference>
<evidence type="ECO:0000313" key="2">
    <source>
        <dbReference type="Proteomes" id="UP000783742"/>
    </source>
</evidence>
<dbReference type="RefSeq" id="WP_216548802.1">
    <property type="nucleotide sequence ID" value="NZ_JAHLQO010000003.1"/>
</dbReference>
<gene>
    <name evidence="1" type="ORF">KQI68_03770</name>
</gene>
<comment type="caution">
    <text evidence="1">The sequence shown here is derived from an EMBL/GenBank/DDBJ whole genome shotgun (WGS) entry which is preliminary data.</text>
</comment>
<name>A0ABS6FHM4_9FIRM</name>
<proteinExistence type="predicted"/>
<sequence>MKKVVFDTSPLGSFQFSCEAYKIYYKEKFNQNIFFYTRHNGKYIKVEDKLQLRELSNRVIVKNDLGNEVDEIPHNKDMRVAPLTEELESDDTLIKIVDRLGDKASWKHSKIKVVELVDEI</sequence>
<evidence type="ECO:0000313" key="1">
    <source>
        <dbReference type="EMBL" id="MBU5668953.1"/>
    </source>
</evidence>
<keyword evidence="2" id="KW-1185">Reference proteome</keyword>
<protein>
    <submittedName>
        <fullName evidence="1">Uncharacterized protein</fullName>
    </submittedName>
</protein>
<accession>A0ABS6FHM4</accession>